<dbReference type="InterPro" id="IPR050272">
    <property type="entry name" value="Isochorismatase-like_hydrls"/>
</dbReference>
<comment type="similarity">
    <text evidence="1">Belongs to the isochorismatase family.</text>
</comment>
<keyword evidence="5" id="KW-1185">Reference proteome</keyword>
<dbReference type="Proteomes" id="UP000076842">
    <property type="component" value="Unassembled WGS sequence"/>
</dbReference>
<dbReference type="OrthoDB" id="167809at2759"/>
<evidence type="ECO:0000313" key="4">
    <source>
        <dbReference type="EMBL" id="KZT51324.1"/>
    </source>
</evidence>
<proteinExistence type="inferred from homology"/>
<dbReference type="EMBL" id="KV424113">
    <property type="protein sequence ID" value="KZT51324.1"/>
    <property type="molecule type" value="Genomic_DNA"/>
</dbReference>
<dbReference type="PANTHER" id="PTHR43540">
    <property type="entry name" value="PEROXYUREIDOACRYLATE/UREIDOACRYLATE AMIDOHYDROLASE-RELATED"/>
    <property type="match status" value="1"/>
</dbReference>
<reference evidence="4 5" key="1">
    <citation type="journal article" date="2016" name="Mol. Biol. Evol.">
        <title>Comparative Genomics of Early-Diverging Mushroom-Forming Fungi Provides Insights into the Origins of Lignocellulose Decay Capabilities.</title>
        <authorList>
            <person name="Nagy L.G."/>
            <person name="Riley R."/>
            <person name="Tritt A."/>
            <person name="Adam C."/>
            <person name="Daum C."/>
            <person name="Floudas D."/>
            <person name="Sun H."/>
            <person name="Yadav J.S."/>
            <person name="Pangilinan J."/>
            <person name="Larsson K.H."/>
            <person name="Matsuura K."/>
            <person name="Barry K."/>
            <person name="Labutti K."/>
            <person name="Kuo R."/>
            <person name="Ohm R.A."/>
            <person name="Bhattacharya S.S."/>
            <person name="Shirouzu T."/>
            <person name="Yoshinaga Y."/>
            <person name="Martin F.M."/>
            <person name="Grigoriev I.V."/>
            <person name="Hibbett D.S."/>
        </authorList>
    </citation>
    <scope>NUCLEOTIDE SEQUENCE [LARGE SCALE GENOMIC DNA]</scope>
    <source>
        <strain evidence="4 5">HHB12733</strain>
    </source>
</reference>
<dbReference type="Pfam" id="PF00857">
    <property type="entry name" value="Isochorismatase"/>
    <property type="match status" value="1"/>
</dbReference>
<dbReference type="InterPro" id="IPR000868">
    <property type="entry name" value="Isochorismatase-like_dom"/>
</dbReference>
<evidence type="ECO:0000259" key="3">
    <source>
        <dbReference type="Pfam" id="PF00857"/>
    </source>
</evidence>
<dbReference type="Gene3D" id="3.40.50.850">
    <property type="entry name" value="Isochorismatase-like"/>
    <property type="match status" value="1"/>
</dbReference>
<organism evidence="4 5">
    <name type="scientific">Calocera cornea HHB12733</name>
    <dbReference type="NCBI Taxonomy" id="1353952"/>
    <lineage>
        <taxon>Eukaryota</taxon>
        <taxon>Fungi</taxon>
        <taxon>Dikarya</taxon>
        <taxon>Basidiomycota</taxon>
        <taxon>Agaricomycotina</taxon>
        <taxon>Dacrymycetes</taxon>
        <taxon>Dacrymycetales</taxon>
        <taxon>Dacrymycetaceae</taxon>
        <taxon>Calocera</taxon>
    </lineage>
</organism>
<dbReference type="InParanoid" id="A0A165CSN4"/>
<dbReference type="STRING" id="1353952.A0A165CSN4"/>
<protein>
    <submittedName>
        <fullName evidence="4">Isochorismatase hydrolase</fullName>
    </submittedName>
</protein>
<sequence>MGDATVTAAPGALKFGNAYNYWVKTDAGFDLSRGSAETITVKTTKDPITIAPARTALVIIDMQNYFLHEKCFDNPPGRDSVPIMMETVQACRKAGIPVVWCNMGMNEADRYTLPPSYLYMSYLRDKTTFNKSIGTVNVDGSAEPIDMGGKLIKGSWNASLWGPLKEFAEEGIKAGTDVHIWKNRFSALCGHQPLELWLQENQITTTLWGGVMTDVCVWGSMIDAYYKGYDIVMVNELANTTNPDFVIKTAHRNTENWGWLTDAKSLMAGIEKASA</sequence>
<dbReference type="InterPro" id="IPR036380">
    <property type="entry name" value="Isochorismatase-like_sf"/>
</dbReference>
<keyword evidence="2 4" id="KW-0378">Hydrolase</keyword>
<accession>A0A165CSN4</accession>
<dbReference type="GO" id="GO:0016787">
    <property type="term" value="F:hydrolase activity"/>
    <property type="evidence" value="ECO:0007669"/>
    <property type="project" value="UniProtKB-KW"/>
</dbReference>
<evidence type="ECO:0000256" key="2">
    <source>
        <dbReference type="ARBA" id="ARBA00022801"/>
    </source>
</evidence>
<dbReference type="CDD" id="cd00431">
    <property type="entry name" value="cysteine_hydrolases"/>
    <property type="match status" value="1"/>
</dbReference>
<dbReference type="PANTHER" id="PTHR43540:SF9">
    <property type="entry name" value="FAMILY HYDROLASE, PUTATIVE (AFU_ORTHOLOGUE AFUA_2G08700)-RELATED"/>
    <property type="match status" value="1"/>
</dbReference>
<dbReference type="SUPFAM" id="SSF52499">
    <property type="entry name" value="Isochorismatase-like hydrolases"/>
    <property type="match status" value="1"/>
</dbReference>
<evidence type="ECO:0000313" key="5">
    <source>
        <dbReference type="Proteomes" id="UP000076842"/>
    </source>
</evidence>
<dbReference type="AlphaFoldDB" id="A0A165CSN4"/>
<evidence type="ECO:0000256" key="1">
    <source>
        <dbReference type="ARBA" id="ARBA00006336"/>
    </source>
</evidence>
<feature type="domain" description="Isochorismatase-like" evidence="3">
    <location>
        <begin position="55"/>
        <end position="263"/>
    </location>
</feature>
<name>A0A165CSN4_9BASI</name>
<gene>
    <name evidence="4" type="ORF">CALCODRAFT_521435</name>
</gene>